<keyword evidence="2" id="KW-1185">Reference proteome</keyword>
<dbReference type="AlphaFoldDB" id="A0A4Q9Q1S5"/>
<evidence type="ECO:0000313" key="1">
    <source>
        <dbReference type="EMBL" id="TBU60796.1"/>
    </source>
</evidence>
<dbReference type="EMBL" id="ML145102">
    <property type="protein sequence ID" value="TBU60796.1"/>
    <property type="molecule type" value="Genomic_DNA"/>
</dbReference>
<reference evidence="1 2" key="1">
    <citation type="submission" date="2019-01" db="EMBL/GenBank/DDBJ databases">
        <title>Draft genome sequences of three monokaryotic isolates of the white-rot basidiomycete fungus Dichomitus squalens.</title>
        <authorList>
            <consortium name="DOE Joint Genome Institute"/>
            <person name="Lopez S.C."/>
            <person name="Andreopoulos B."/>
            <person name="Pangilinan J."/>
            <person name="Lipzen A."/>
            <person name="Riley R."/>
            <person name="Ahrendt S."/>
            <person name="Ng V."/>
            <person name="Barry K."/>
            <person name="Daum C."/>
            <person name="Grigoriev I.V."/>
            <person name="Hilden K.S."/>
            <person name="Makela M.R."/>
            <person name="de Vries R.P."/>
        </authorList>
    </citation>
    <scope>NUCLEOTIDE SEQUENCE [LARGE SCALE GENOMIC DNA]</scope>
    <source>
        <strain evidence="1 2">CBS 464.89</strain>
    </source>
</reference>
<accession>A0A4Q9Q1S5</accession>
<organism evidence="1 2">
    <name type="scientific">Dichomitus squalens</name>
    <dbReference type="NCBI Taxonomy" id="114155"/>
    <lineage>
        <taxon>Eukaryota</taxon>
        <taxon>Fungi</taxon>
        <taxon>Dikarya</taxon>
        <taxon>Basidiomycota</taxon>
        <taxon>Agaricomycotina</taxon>
        <taxon>Agaricomycetes</taxon>
        <taxon>Polyporales</taxon>
        <taxon>Polyporaceae</taxon>
        <taxon>Dichomitus</taxon>
    </lineage>
</organism>
<protein>
    <submittedName>
        <fullName evidence="1">Uncharacterized protein</fullName>
    </submittedName>
</protein>
<sequence>MPEFPNSEGLVAPAVGVEWIAVTTAEWRRIRKVPSQVRCHPACMLRTWSPRSCGEGTSRNCLRSCLRTYVLSLSMFASSALFRGERT</sequence>
<dbReference type="Proteomes" id="UP000292082">
    <property type="component" value="Unassembled WGS sequence"/>
</dbReference>
<name>A0A4Q9Q1S5_9APHY</name>
<evidence type="ECO:0000313" key="2">
    <source>
        <dbReference type="Proteomes" id="UP000292082"/>
    </source>
</evidence>
<proteinExistence type="predicted"/>
<gene>
    <name evidence="1" type="ORF">BD310DRAFT_922079</name>
</gene>